<dbReference type="Proteomes" id="UP000437017">
    <property type="component" value="Unassembled WGS sequence"/>
</dbReference>
<keyword evidence="9" id="KW-0297">G-protein coupled receptor</keyword>
<evidence type="ECO:0000313" key="17">
    <source>
        <dbReference type="EMBL" id="KAB0401520.1"/>
    </source>
</evidence>
<dbReference type="OrthoDB" id="9447100at2759"/>
<dbReference type="GO" id="GO:0004930">
    <property type="term" value="F:G protein-coupled receptor activity"/>
    <property type="evidence" value="ECO:0007669"/>
    <property type="project" value="UniProtKB-KW"/>
</dbReference>
<comment type="caution">
    <text evidence="17">The sequence shown here is derived from an EMBL/GenBank/DDBJ whole genome shotgun (WGS) entry which is preliminary data.</text>
</comment>
<evidence type="ECO:0000256" key="8">
    <source>
        <dbReference type="ARBA" id="ARBA00022989"/>
    </source>
</evidence>
<evidence type="ECO:0000259" key="16">
    <source>
        <dbReference type="PROSITE" id="PS50262"/>
    </source>
</evidence>
<sequence>MAYDHHVAICSPRRYPAIVSLGLCSLLAAGPWLSGFTTSTGKVFFISRLGYCGPNVMNHFFCDMSPLLSLACSDMSLAELRTPSAAGRHEAFSTCASHLAMVFVFYSASLFVYARPRAIYSFDLHKLVPVVYTVLTPLLNPIICCLRNREVKEALHTVVQRAAQALGTSS</sequence>
<evidence type="ECO:0000256" key="7">
    <source>
        <dbReference type="ARBA" id="ARBA00022725"/>
    </source>
</evidence>
<dbReference type="PANTHER" id="PTHR24242:SF359">
    <property type="entry name" value="ODORANT RECEPTOR-RELATED"/>
    <property type="match status" value="1"/>
</dbReference>
<dbReference type="Pfam" id="PF13853">
    <property type="entry name" value="7tm_4"/>
    <property type="match status" value="2"/>
</dbReference>
<keyword evidence="11" id="KW-1015">Disulfide bond</keyword>
<evidence type="ECO:0000256" key="9">
    <source>
        <dbReference type="ARBA" id="ARBA00023040"/>
    </source>
</evidence>
<dbReference type="InterPro" id="IPR050939">
    <property type="entry name" value="Olfactory_GPCR1"/>
</dbReference>
<evidence type="ECO:0000256" key="10">
    <source>
        <dbReference type="ARBA" id="ARBA00023136"/>
    </source>
</evidence>
<protein>
    <recommendedName>
        <fullName evidence="16">G-protein coupled receptors family 1 profile domain-containing protein</fullName>
    </recommendedName>
</protein>
<dbReference type="GO" id="GO:0004984">
    <property type="term" value="F:olfactory receptor activity"/>
    <property type="evidence" value="ECO:0007669"/>
    <property type="project" value="InterPro"/>
</dbReference>
<evidence type="ECO:0000256" key="12">
    <source>
        <dbReference type="ARBA" id="ARBA00023170"/>
    </source>
</evidence>
<keyword evidence="6 15" id="KW-0812">Transmembrane</keyword>
<keyword evidence="7" id="KW-0552">Olfaction</keyword>
<dbReference type="InterPro" id="IPR000725">
    <property type="entry name" value="Olfact_rcpt"/>
</dbReference>
<feature type="transmembrane region" description="Helical" evidence="15">
    <location>
        <begin position="15"/>
        <end position="33"/>
    </location>
</feature>
<comment type="similarity">
    <text evidence="3">Belongs to the G-protein coupled receptor 1 family.</text>
</comment>
<keyword evidence="14" id="KW-0807">Transducer</keyword>
<dbReference type="Gene3D" id="1.20.1070.10">
    <property type="entry name" value="Rhodopsin 7-helix transmembrane proteins"/>
    <property type="match status" value="1"/>
</dbReference>
<evidence type="ECO:0000256" key="14">
    <source>
        <dbReference type="ARBA" id="ARBA00023224"/>
    </source>
</evidence>
<feature type="domain" description="G-protein coupled receptors family 1 profile" evidence="16">
    <location>
        <begin position="1"/>
        <end position="135"/>
    </location>
</feature>
<keyword evidence="4" id="KW-1003">Cell membrane</keyword>
<proteinExistence type="inferred from homology"/>
<keyword evidence="10 15" id="KW-0472">Membrane</keyword>
<dbReference type="Gene3D" id="1.10.1220.70">
    <property type="match status" value="1"/>
</dbReference>
<dbReference type="AlphaFoldDB" id="A0A6A1Q1Q3"/>
<evidence type="ECO:0000256" key="2">
    <source>
        <dbReference type="ARBA" id="ARBA00004651"/>
    </source>
</evidence>
<evidence type="ECO:0000256" key="1">
    <source>
        <dbReference type="ARBA" id="ARBA00003929"/>
    </source>
</evidence>
<dbReference type="PANTHER" id="PTHR24242">
    <property type="entry name" value="G-PROTEIN COUPLED RECEPTOR"/>
    <property type="match status" value="1"/>
</dbReference>
<dbReference type="PRINTS" id="PR00245">
    <property type="entry name" value="OLFACTORYR"/>
</dbReference>
<keyword evidence="8 15" id="KW-1133">Transmembrane helix</keyword>
<evidence type="ECO:0000256" key="6">
    <source>
        <dbReference type="ARBA" id="ARBA00022692"/>
    </source>
</evidence>
<dbReference type="FunFam" id="1.10.1220.70:FF:000001">
    <property type="entry name" value="Olfactory receptor"/>
    <property type="match status" value="1"/>
</dbReference>
<accession>A0A6A1Q1Q3</accession>
<evidence type="ECO:0000256" key="11">
    <source>
        <dbReference type="ARBA" id="ARBA00023157"/>
    </source>
</evidence>
<dbReference type="SUPFAM" id="SSF81321">
    <property type="entry name" value="Family A G protein-coupled receptor-like"/>
    <property type="match status" value="1"/>
</dbReference>
<keyword evidence="5" id="KW-0716">Sensory transduction</keyword>
<dbReference type="InterPro" id="IPR017452">
    <property type="entry name" value="GPCR_Rhodpsn_7TM"/>
</dbReference>
<evidence type="ECO:0000256" key="15">
    <source>
        <dbReference type="SAM" id="Phobius"/>
    </source>
</evidence>
<gene>
    <name evidence="17" type="ORF">E2I00_002210</name>
</gene>
<dbReference type="EMBL" id="SGJD01001205">
    <property type="protein sequence ID" value="KAB0401520.1"/>
    <property type="molecule type" value="Genomic_DNA"/>
</dbReference>
<evidence type="ECO:0000313" key="18">
    <source>
        <dbReference type="Proteomes" id="UP000437017"/>
    </source>
</evidence>
<keyword evidence="18" id="KW-1185">Reference proteome</keyword>
<organism evidence="17 18">
    <name type="scientific">Balaenoptera physalus</name>
    <name type="common">Fin whale</name>
    <name type="synonym">Balaena physalus</name>
    <dbReference type="NCBI Taxonomy" id="9770"/>
    <lineage>
        <taxon>Eukaryota</taxon>
        <taxon>Metazoa</taxon>
        <taxon>Chordata</taxon>
        <taxon>Craniata</taxon>
        <taxon>Vertebrata</taxon>
        <taxon>Euteleostomi</taxon>
        <taxon>Mammalia</taxon>
        <taxon>Eutheria</taxon>
        <taxon>Laurasiatheria</taxon>
        <taxon>Artiodactyla</taxon>
        <taxon>Whippomorpha</taxon>
        <taxon>Cetacea</taxon>
        <taxon>Mysticeti</taxon>
        <taxon>Balaenopteridae</taxon>
        <taxon>Balaenoptera</taxon>
    </lineage>
</organism>
<feature type="transmembrane region" description="Helical" evidence="15">
    <location>
        <begin position="91"/>
        <end position="114"/>
    </location>
</feature>
<name>A0A6A1Q1Q3_BALPH</name>
<evidence type="ECO:0000256" key="5">
    <source>
        <dbReference type="ARBA" id="ARBA00022606"/>
    </source>
</evidence>
<evidence type="ECO:0000256" key="3">
    <source>
        <dbReference type="ARBA" id="ARBA00010663"/>
    </source>
</evidence>
<dbReference type="GO" id="GO:0005886">
    <property type="term" value="C:plasma membrane"/>
    <property type="evidence" value="ECO:0007669"/>
    <property type="project" value="UniProtKB-SubCell"/>
</dbReference>
<keyword evidence="12" id="KW-0675">Receptor</keyword>
<comment type="subcellular location">
    <subcellularLocation>
        <location evidence="2">Cell membrane</location>
        <topology evidence="2">Multi-pass membrane protein</topology>
    </subcellularLocation>
</comment>
<evidence type="ECO:0000256" key="13">
    <source>
        <dbReference type="ARBA" id="ARBA00023180"/>
    </source>
</evidence>
<comment type="function">
    <text evidence="1">Putative odorant or sperm cell receptor.</text>
</comment>
<keyword evidence="13" id="KW-0325">Glycoprotein</keyword>
<dbReference type="PROSITE" id="PS50262">
    <property type="entry name" value="G_PROTEIN_RECEP_F1_2"/>
    <property type="match status" value="1"/>
</dbReference>
<reference evidence="17 18" key="1">
    <citation type="journal article" date="2019" name="PLoS ONE">
        <title>Genomic analyses reveal an absence of contemporary introgressive admixture between fin whales and blue whales, despite known hybrids.</title>
        <authorList>
            <person name="Westbury M.V."/>
            <person name="Petersen B."/>
            <person name="Lorenzen E.D."/>
        </authorList>
    </citation>
    <scope>NUCLEOTIDE SEQUENCE [LARGE SCALE GENOMIC DNA]</scope>
    <source>
        <strain evidence="17">FinWhale-01</strain>
    </source>
</reference>
<evidence type="ECO:0000256" key="4">
    <source>
        <dbReference type="ARBA" id="ARBA00022475"/>
    </source>
</evidence>